<proteinExistence type="predicted"/>
<gene>
    <name evidence="1" type="ORF">DXA63_06000</name>
</gene>
<comment type="caution">
    <text evidence="1">The sequence shown here is derived from an EMBL/GenBank/DDBJ whole genome shotgun (WGS) entry which is preliminary data.</text>
</comment>
<reference evidence="1 2" key="1">
    <citation type="submission" date="2018-08" db="EMBL/GenBank/DDBJ databases">
        <title>A genome reference for cultivated species of the human gut microbiota.</title>
        <authorList>
            <person name="Zou Y."/>
            <person name="Xue W."/>
            <person name="Luo G."/>
        </authorList>
    </citation>
    <scope>NUCLEOTIDE SEQUENCE [LARGE SCALE GENOMIC DNA]</scope>
    <source>
        <strain evidence="1 2">OF03-3</strain>
    </source>
</reference>
<protein>
    <submittedName>
        <fullName evidence="1">Uncharacterized protein</fullName>
    </submittedName>
</protein>
<name>A0AA92UMP8_9BACT</name>
<dbReference type="EMBL" id="QSCI01000018">
    <property type="protein sequence ID" value="RGX96102.1"/>
    <property type="molecule type" value="Genomic_DNA"/>
</dbReference>
<sequence>MKKMIYAFIAVWMGITACTPSVENPTMVNRKPSIYPDYIGVTIPADIAPMNFNIKGDTVDVVDVVAKGSKGGELHVCGEWADFDVKDWHQLTEQNVGGTISFTVCTRKDGKWKQYQDFQMMVSPYRLEDYGLTYRRIAPGYEVGGNIGIYQRDIHTFDETAIMTETALPGRCFNCHTANRTDARQLTCQIRGEGGGTLIMKDGKQQWIDTKTDSTKLPEAMPTGIRKAIMWLMLPMPFTSVSSWELTSR</sequence>
<dbReference type="PROSITE" id="PS51257">
    <property type="entry name" value="PROKAR_LIPOPROTEIN"/>
    <property type="match status" value="1"/>
</dbReference>
<evidence type="ECO:0000313" key="2">
    <source>
        <dbReference type="Proteomes" id="UP000285604"/>
    </source>
</evidence>
<dbReference type="Proteomes" id="UP000285604">
    <property type="component" value="Unassembled WGS sequence"/>
</dbReference>
<dbReference type="AlphaFoldDB" id="A0AA92UMP8"/>
<evidence type="ECO:0000313" key="1">
    <source>
        <dbReference type="EMBL" id="RGX96102.1"/>
    </source>
</evidence>
<organism evidence="1 2">
    <name type="scientific">Segatella copri</name>
    <dbReference type="NCBI Taxonomy" id="165179"/>
    <lineage>
        <taxon>Bacteria</taxon>
        <taxon>Pseudomonadati</taxon>
        <taxon>Bacteroidota</taxon>
        <taxon>Bacteroidia</taxon>
        <taxon>Bacteroidales</taxon>
        <taxon>Prevotellaceae</taxon>
        <taxon>Segatella</taxon>
    </lineage>
</organism>
<accession>A0AA92UMP8</accession>